<feature type="transmembrane region" description="Helical" evidence="1">
    <location>
        <begin position="301"/>
        <end position="319"/>
    </location>
</feature>
<dbReference type="EMBL" id="PEUM01000008">
    <property type="protein sequence ID" value="PIV25698.1"/>
    <property type="molecule type" value="Genomic_DNA"/>
</dbReference>
<feature type="transmembrane region" description="Helical" evidence="1">
    <location>
        <begin position="116"/>
        <end position="135"/>
    </location>
</feature>
<evidence type="ECO:0000256" key="1">
    <source>
        <dbReference type="SAM" id="Phobius"/>
    </source>
</evidence>
<sequence length="534" mass="61976">MFKKKLTNILLLIFCGVCISIKLYIVYFGYVFYHYLVPPGYDVIPHSETIKSLLDKNIWANFVGYPKLFHYIIFYLSQIFHKDSFYILTYWTPVLIIIPSIAMYFLLRQIFNAKTAIITTAFLLFTANYPLYGFVDGNYPNILGYGFFAIFCLAFFIRFIINKKLLDLSFFIIFYALTALTHHLSFAELTSIILFSTISLFIYFLFQKTTINKKLIMRVVFLLIILVLIFLLANRMYGTLFITYTNGLITGDSVIKDTHLSRAVDYFRYPDIVGPIIWYGGLMGLLYLISSFNNSKESKPIKIIIFAWISILFTLSKLPQSGLPERFAREIALPLTVCFAYLINSITHSLERHNNRISSIISYGFVGFVIILNSSLFNPVLLDSLPNSFSNMVWYRQVDQVKTDYIHAHYSKDNPIIINPYANPYMEIKNKGFVKNFVLSNDFSELDKKNKEYNQQHIQEIYRSLIDKEIKININKVFLISPKPSGNTDGIVYPIFGGFEKYYSIMSDITKNQKIIKQFSDGAYVVKIENVEKK</sequence>
<keyword evidence="1" id="KW-1133">Transmembrane helix</keyword>
<keyword evidence="1" id="KW-0472">Membrane</keyword>
<dbReference type="Proteomes" id="UP000229966">
    <property type="component" value="Unassembled WGS sequence"/>
</dbReference>
<accession>A0A2M7CJ85</accession>
<gene>
    <name evidence="2" type="ORF">COS38_00270</name>
</gene>
<feature type="transmembrane region" description="Helical" evidence="1">
    <location>
        <begin position="141"/>
        <end position="161"/>
    </location>
</feature>
<feature type="transmembrane region" description="Helical" evidence="1">
    <location>
        <begin position="85"/>
        <end position="107"/>
    </location>
</feature>
<comment type="caution">
    <text evidence="2">The sequence shown here is derived from an EMBL/GenBank/DDBJ whole genome shotgun (WGS) entry which is preliminary data.</text>
</comment>
<evidence type="ECO:0000313" key="2">
    <source>
        <dbReference type="EMBL" id="PIV25698.1"/>
    </source>
</evidence>
<keyword evidence="1" id="KW-0812">Transmembrane</keyword>
<feature type="transmembrane region" description="Helical" evidence="1">
    <location>
        <begin position="360"/>
        <end position="382"/>
    </location>
</feature>
<evidence type="ECO:0000313" key="3">
    <source>
        <dbReference type="Proteomes" id="UP000229966"/>
    </source>
</evidence>
<organism evidence="2 3">
    <name type="scientific">Candidatus Berkelbacteria bacterium CG03_land_8_20_14_0_80_40_36</name>
    <dbReference type="NCBI Taxonomy" id="1974509"/>
    <lineage>
        <taxon>Bacteria</taxon>
        <taxon>Candidatus Berkelbacteria</taxon>
    </lineage>
</organism>
<feature type="transmembrane region" description="Helical" evidence="1">
    <location>
        <begin position="9"/>
        <end position="33"/>
    </location>
</feature>
<feature type="transmembrane region" description="Helical" evidence="1">
    <location>
        <begin position="190"/>
        <end position="206"/>
    </location>
</feature>
<evidence type="ECO:0008006" key="4">
    <source>
        <dbReference type="Google" id="ProtNLM"/>
    </source>
</evidence>
<feature type="transmembrane region" description="Helical" evidence="1">
    <location>
        <begin position="215"/>
        <end position="233"/>
    </location>
</feature>
<reference evidence="3" key="1">
    <citation type="submission" date="2017-09" db="EMBL/GenBank/DDBJ databases">
        <title>Depth-based differentiation of microbial function through sediment-hosted aquifers and enrichment of novel symbionts in the deep terrestrial subsurface.</title>
        <authorList>
            <person name="Probst A.J."/>
            <person name="Ladd B."/>
            <person name="Jarett J.K."/>
            <person name="Geller-Mcgrath D.E."/>
            <person name="Sieber C.M.K."/>
            <person name="Emerson J.B."/>
            <person name="Anantharaman K."/>
            <person name="Thomas B.C."/>
            <person name="Malmstrom R."/>
            <person name="Stieglmeier M."/>
            <person name="Klingl A."/>
            <person name="Woyke T."/>
            <person name="Ryan C.M."/>
            <person name="Banfield J.F."/>
        </authorList>
    </citation>
    <scope>NUCLEOTIDE SEQUENCE [LARGE SCALE GENOMIC DNA]</scope>
</reference>
<feature type="transmembrane region" description="Helical" evidence="1">
    <location>
        <begin position="331"/>
        <end position="348"/>
    </location>
</feature>
<feature type="transmembrane region" description="Helical" evidence="1">
    <location>
        <begin position="272"/>
        <end position="289"/>
    </location>
</feature>
<protein>
    <recommendedName>
        <fullName evidence="4">Glycosyltransferase RgtA/B/C/D-like domain-containing protein</fullName>
    </recommendedName>
</protein>
<dbReference type="AlphaFoldDB" id="A0A2M7CJ85"/>
<name>A0A2M7CJ85_9BACT</name>
<proteinExistence type="predicted"/>